<dbReference type="Pfam" id="PF00512">
    <property type="entry name" value="HisKA"/>
    <property type="match status" value="1"/>
</dbReference>
<protein>
    <recommendedName>
        <fullName evidence="2">histidine kinase</fullName>
        <ecNumber evidence="2">2.7.13.3</ecNumber>
    </recommendedName>
</protein>
<evidence type="ECO:0000256" key="1">
    <source>
        <dbReference type="ARBA" id="ARBA00000085"/>
    </source>
</evidence>
<evidence type="ECO:0000256" key="7">
    <source>
        <dbReference type="ARBA" id="ARBA00022840"/>
    </source>
</evidence>
<dbReference type="PROSITE" id="PS50109">
    <property type="entry name" value="HIS_KIN"/>
    <property type="match status" value="1"/>
</dbReference>
<dbReference type="Pfam" id="PF02518">
    <property type="entry name" value="HATPase_c"/>
    <property type="match status" value="1"/>
</dbReference>
<dbReference type="InterPro" id="IPR036890">
    <property type="entry name" value="HATPase_C_sf"/>
</dbReference>
<dbReference type="PRINTS" id="PR00344">
    <property type="entry name" value="BCTRLSENSOR"/>
</dbReference>
<dbReference type="InterPro" id="IPR036097">
    <property type="entry name" value="HisK_dim/P_sf"/>
</dbReference>
<feature type="transmembrane region" description="Helical" evidence="9">
    <location>
        <begin position="6"/>
        <end position="25"/>
    </location>
</feature>
<evidence type="ECO:0000256" key="9">
    <source>
        <dbReference type="SAM" id="Phobius"/>
    </source>
</evidence>
<evidence type="ECO:0000313" key="12">
    <source>
        <dbReference type="Proteomes" id="UP001595715"/>
    </source>
</evidence>
<organism evidence="11 12">
    <name type="scientific">Paenibacillus xanthanilyticus</name>
    <dbReference type="NCBI Taxonomy" id="1783531"/>
    <lineage>
        <taxon>Bacteria</taxon>
        <taxon>Bacillati</taxon>
        <taxon>Bacillota</taxon>
        <taxon>Bacilli</taxon>
        <taxon>Bacillales</taxon>
        <taxon>Paenibacillaceae</taxon>
        <taxon>Paenibacillus</taxon>
    </lineage>
</organism>
<feature type="transmembrane region" description="Helical" evidence="9">
    <location>
        <begin position="97"/>
        <end position="118"/>
    </location>
</feature>
<comment type="catalytic activity">
    <reaction evidence="1">
        <text>ATP + protein L-histidine = ADP + protein N-phospho-L-histidine.</text>
        <dbReference type="EC" id="2.7.13.3"/>
    </reaction>
</comment>
<dbReference type="RefSeq" id="WP_377720728.1">
    <property type="nucleotide sequence ID" value="NZ_JBHSAM010000031.1"/>
</dbReference>
<keyword evidence="4" id="KW-0808">Transferase</keyword>
<evidence type="ECO:0000256" key="2">
    <source>
        <dbReference type="ARBA" id="ARBA00012438"/>
    </source>
</evidence>
<accession>A0ABV8K7W8</accession>
<dbReference type="EC" id="2.7.13.3" evidence="2"/>
<dbReference type="SMART" id="SM00388">
    <property type="entry name" value="HisKA"/>
    <property type="match status" value="1"/>
</dbReference>
<dbReference type="InterPro" id="IPR005467">
    <property type="entry name" value="His_kinase_dom"/>
</dbReference>
<feature type="transmembrane region" description="Helical" evidence="9">
    <location>
        <begin position="32"/>
        <end position="51"/>
    </location>
</feature>
<dbReference type="SUPFAM" id="SSF55874">
    <property type="entry name" value="ATPase domain of HSP90 chaperone/DNA topoisomerase II/histidine kinase"/>
    <property type="match status" value="1"/>
</dbReference>
<dbReference type="PANTHER" id="PTHR43065:SF10">
    <property type="entry name" value="PEROXIDE STRESS-ACTIVATED HISTIDINE KINASE MAK3"/>
    <property type="match status" value="1"/>
</dbReference>
<feature type="transmembrane region" description="Helical" evidence="9">
    <location>
        <begin position="124"/>
        <end position="147"/>
    </location>
</feature>
<keyword evidence="3" id="KW-0597">Phosphoprotein</keyword>
<sequence>MFFRLMYHVVLPLYIGFVVVASISMSKQLNSLLLIALGIMFTFSIIIEKAFSNWPLRMTIAQVLLLVCFHEVSQLNWCFTIYIILLTKVLYQQVQGTIKAVLLGFGFIFLYTIIRVSYTPFSSYSLLASGSDFLTSLAVVLIIQYIVEMERQKNALKEAMKREEMMFEHEKMRLVGELAAGLAHEIRNPLAILRGFLQHSKQRQYNIEPWYGLMIDEIIRMNKLTVEFLQFSKPDPSSYGIHSLHECLQKVVFLTGPKVADLGLELAYIVDKSDTQVRIDMSKMVQVFVNIVNNALEAEAKSGNGTVTLKLSKEESRVVVEVRDMGMGIREQDMKQIFNPFFTTKADGTGLGLSISKKIVQDHGGDIEVSSSPGRGTTFFVFLPVVSG</sequence>
<evidence type="ECO:0000256" key="4">
    <source>
        <dbReference type="ARBA" id="ARBA00022679"/>
    </source>
</evidence>
<evidence type="ECO:0000259" key="10">
    <source>
        <dbReference type="PROSITE" id="PS50109"/>
    </source>
</evidence>
<comment type="caution">
    <text evidence="11">The sequence shown here is derived from an EMBL/GenBank/DDBJ whole genome shotgun (WGS) entry which is preliminary data.</text>
</comment>
<reference evidence="12" key="1">
    <citation type="journal article" date="2019" name="Int. J. Syst. Evol. Microbiol.">
        <title>The Global Catalogue of Microorganisms (GCM) 10K type strain sequencing project: providing services to taxonomists for standard genome sequencing and annotation.</title>
        <authorList>
            <consortium name="The Broad Institute Genomics Platform"/>
            <consortium name="The Broad Institute Genome Sequencing Center for Infectious Disease"/>
            <person name="Wu L."/>
            <person name="Ma J."/>
        </authorList>
    </citation>
    <scope>NUCLEOTIDE SEQUENCE [LARGE SCALE GENOMIC DNA]</scope>
    <source>
        <strain evidence="12">IBRC-M 10987</strain>
    </source>
</reference>
<dbReference type="SMART" id="SM00387">
    <property type="entry name" value="HATPase_c"/>
    <property type="match status" value="1"/>
</dbReference>
<keyword evidence="12" id="KW-1185">Reference proteome</keyword>
<dbReference type="SUPFAM" id="SSF47384">
    <property type="entry name" value="Homodimeric domain of signal transducing histidine kinase"/>
    <property type="match status" value="1"/>
</dbReference>
<dbReference type="CDD" id="cd00082">
    <property type="entry name" value="HisKA"/>
    <property type="match status" value="1"/>
</dbReference>
<keyword evidence="9" id="KW-0472">Membrane</keyword>
<keyword evidence="5" id="KW-0547">Nucleotide-binding</keyword>
<dbReference type="PANTHER" id="PTHR43065">
    <property type="entry name" value="SENSOR HISTIDINE KINASE"/>
    <property type="match status" value="1"/>
</dbReference>
<dbReference type="InterPro" id="IPR003594">
    <property type="entry name" value="HATPase_dom"/>
</dbReference>
<feature type="domain" description="Histidine kinase" evidence="10">
    <location>
        <begin position="181"/>
        <end position="387"/>
    </location>
</feature>
<dbReference type="InterPro" id="IPR004358">
    <property type="entry name" value="Sig_transdc_His_kin-like_C"/>
</dbReference>
<name>A0ABV8K7W8_9BACL</name>
<keyword evidence="7" id="KW-0067">ATP-binding</keyword>
<evidence type="ECO:0000256" key="8">
    <source>
        <dbReference type="ARBA" id="ARBA00023012"/>
    </source>
</evidence>
<keyword evidence="8" id="KW-0902">Two-component regulatory system</keyword>
<evidence type="ECO:0000256" key="3">
    <source>
        <dbReference type="ARBA" id="ARBA00022553"/>
    </source>
</evidence>
<dbReference type="InterPro" id="IPR003661">
    <property type="entry name" value="HisK_dim/P_dom"/>
</dbReference>
<dbReference type="Proteomes" id="UP001595715">
    <property type="component" value="Unassembled WGS sequence"/>
</dbReference>
<dbReference type="Gene3D" id="3.30.565.10">
    <property type="entry name" value="Histidine kinase-like ATPase, C-terminal domain"/>
    <property type="match status" value="1"/>
</dbReference>
<proteinExistence type="predicted"/>
<keyword evidence="9" id="KW-1133">Transmembrane helix</keyword>
<gene>
    <name evidence="11" type="ORF">ACFOZ8_20920</name>
</gene>
<evidence type="ECO:0000313" key="11">
    <source>
        <dbReference type="EMBL" id="MFC4102100.1"/>
    </source>
</evidence>
<feature type="transmembrane region" description="Helical" evidence="9">
    <location>
        <begin position="63"/>
        <end position="85"/>
    </location>
</feature>
<dbReference type="EMBL" id="JBHSAM010000031">
    <property type="protein sequence ID" value="MFC4102100.1"/>
    <property type="molecule type" value="Genomic_DNA"/>
</dbReference>
<dbReference type="Gene3D" id="1.10.287.130">
    <property type="match status" value="1"/>
</dbReference>
<keyword evidence="9" id="KW-0812">Transmembrane</keyword>
<evidence type="ECO:0000256" key="5">
    <source>
        <dbReference type="ARBA" id="ARBA00022741"/>
    </source>
</evidence>
<keyword evidence="6" id="KW-0418">Kinase</keyword>
<evidence type="ECO:0000256" key="6">
    <source>
        <dbReference type="ARBA" id="ARBA00022777"/>
    </source>
</evidence>